<proteinExistence type="predicted"/>
<name>A0ABQ6B6C2_9BRAD</name>
<feature type="signal peptide" evidence="1">
    <location>
        <begin position="1"/>
        <end position="20"/>
    </location>
</feature>
<accession>A0ABQ6B6C2</accession>
<evidence type="ECO:0000256" key="1">
    <source>
        <dbReference type="SAM" id="SignalP"/>
    </source>
</evidence>
<keyword evidence="1" id="KW-0732">Signal</keyword>
<comment type="caution">
    <text evidence="2">The sequence shown here is derived from an EMBL/GenBank/DDBJ whole genome shotgun (WGS) entry which is preliminary data.</text>
</comment>
<evidence type="ECO:0000313" key="3">
    <source>
        <dbReference type="Proteomes" id="UP001156905"/>
    </source>
</evidence>
<reference evidence="3" key="1">
    <citation type="journal article" date="2019" name="Int. J. Syst. Evol. Microbiol.">
        <title>The Global Catalogue of Microorganisms (GCM) 10K type strain sequencing project: providing services to taxonomists for standard genome sequencing and annotation.</title>
        <authorList>
            <consortium name="The Broad Institute Genomics Platform"/>
            <consortium name="The Broad Institute Genome Sequencing Center for Infectious Disease"/>
            <person name="Wu L."/>
            <person name="Ma J."/>
        </authorList>
    </citation>
    <scope>NUCLEOTIDE SEQUENCE [LARGE SCALE GENOMIC DNA]</scope>
    <source>
        <strain evidence="3">NBRC 102520</strain>
    </source>
</reference>
<dbReference type="Proteomes" id="UP001156905">
    <property type="component" value="Unassembled WGS sequence"/>
</dbReference>
<feature type="chain" id="PRO_5046299540" evidence="1">
    <location>
        <begin position="21"/>
        <end position="128"/>
    </location>
</feature>
<evidence type="ECO:0000313" key="2">
    <source>
        <dbReference type="EMBL" id="GLR89954.1"/>
    </source>
</evidence>
<organism evidence="2 3">
    <name type="scientific">Bradyrhizobium iriomotense</name>
    <dbReference type="NCBI Taxonomy" id="441950"/>
    <lineage>
        <taxon>Bacteria</taxon>
        <taxon>Pseudomonadati</taxon>
        <taxon>Pseudomonadota</taxon>
        <taxon>Alphaproteobacteria</taxon>
        <taxon>Hyphomicrobiales</taxon>
        <taxon>Nitrobacteraceae</taxon>
        <taxon>Bradyrhizobium</taxon>
    </lineage>
</organism>
<sequence length="128" mass="12546">MRKLILASVALIALTAGARADNTATTFQIGVVNGSSVNQQGHVNDSSTTTQVGLANGALTLQGTTTPSLNNTSSVTQVGAANAAITGQVATGNNTSGIGQFSIGGPPNNFAAVGQIGGGLNLSSIVQH</sequence>
<dbReference type="RefSeq" id="WP_284272493.1">
    <property type="nucleotide sequence ID" value="NZ_BSOW01000029.1"/>
</dbReference>
<dbReference type="EMBL" id="BSOW01000029">
    <property type="protein sequence ID" value="GLR89954.1"/>
    <property type="molecule type" value="Genomic_DNA"/>
</dbReference>
<keyword evidence="3" id="KW-1185">Reference proteome</keyword>
<protein>
    <submittedName>
        <fullName evidence="2">Minor curlin subunit</fullName>
    </submittedName>
</protein>
<gene>
    <name evidence="2" type="primary">csgA</name>
    <name evidence="2" type="ORF">GCM10007857_66680</name>
</gene>